<dbReference type="PANTHER" id="PTHR46211:SF14">
    <property type="entry name" value="GLYCEROPHOSPHODIESTER PHOSPHODIESTERASE"/>
    <property type="match status" value="1"/>
</dbReference>
<feature type="domain" description="GP-PDE" evidence="1">
    <location>
        <begin position="21"/>
        <end position="257"/>
    </location>
</feature>
<protein>
    <submittedName>
        <fullName evidence="2">Glycerophosphodiester phosphodiesterase</fullName>
    </submittedName>
</protein>
<dbReference type="InterPro" id="IPR030395">
    <property type="entry name" value="GP_PDE_dom"/>
</dbReference>
<dbReference type="InterPro" id="IPR017946">
    <property type="entry name" value="PLC-like_Pdiesterase_TIM-brl"/>
</dbReference>
<dbReference type="GO" id="GO:0006629">
    <property type="term" value="P:lipid metabolic process"/>
    <property type="evidence" value="ECO:0007669"/>
    <property type="project" value="InterPro"/>
</dbReference>
<name>A0A6N9H3J5_9MICO</name>
<organism evidence="2 3">
    <name type="scientific">Brevibacterium rongguiense</name>
    <dbReference type="NCBI Taxonomy" id="2695267"/>
    <lineage>
        <taxon>Bacteria</taxon>
        <taxon>Bacillati</taxon>
        <taxon>Actinomycetota</taxon>
        <taxon>Actinomycetes</taxon>
        <taxon>Micrococcales</taxon>
        <taxon>Brevibacteriaceae</taxon>
        <taxon>Brevibacterium</taxon>
    </lineage>
</organism>
<dbReference type="GO" id="GO:0008081">
    <property type="term" value="F:phosphoric diester hydrolase activity"/>
    <property type="evidence" value="ECO:0007669"/>
    <property type="project" value="InterPro"/>
</dbReference>
<gene>
    <name evidence="2" type="ORF">GSY69_00485</name>
</gene>
<evidence type="ECO:0000313" key="3">
    <source>
        <dbReference type="Proteomes" id="UP000469215"/>
    </source>
</evidence>
<dbReference type="SUPFAM" id="SSF51695">
    <property type="entry name" value="PLC-like phosphodiesterases"/>
    <property type="match status" value="1"/>
</dbReference>
<dbReference type="Gene3D" id="3.20.20.190">
    <property type="entry name" value="Phosphatidylinositol (PI) phosphodiesterase"/>
    <property type="match status" value="1"/>
</dbReference>
<accession>A0A6N9H3J5</accession>
<dbReference type="EMBL" id="WWEQ01000001">
    <property type="protein sequence ID" value="MYM18493.1"/>
    <property type="molecule type" value="Genomic_DNA"/>
</dbReference>
<dbReference type="Proteomes" id="UP000469215">
    <property type="component" value="Unassembled WGS sequence"/>
</dbReference>
<dbReference type="Pfam" id="PF03009">
    <property type="entry name" value="GDPD"/>
    <property type="match status" value="1"/>
</dbReference>
<keyword evidence="3" id="KW-1185">Reference proteome</keyword>
<dbReference type="AlphaFoldDB" id="A0A6N9H3J5"/>
<evidence type="ECO:0000259" key="1">
    <source>
        <dbReference type="PROSITE" id="PS51704"/>
    </source>
</evidence>
<proteinExistence type="predicted"/>
<comment type="caution">
    <text evidence="2">The sequence shown here is derived from an EMBL/GenBank/DDBJ whole genome shotgun (WGS) entry which is preliminary data.</text>
</comment>
<dbReference type="PROSITE" id="PS51704">
    <property type="entry name" value="GP_PDE"/>
    <property type="match status" value="1"/>
</dbReference>
<dbReference type="PANTHER" id="PTHR46211">
    <property type="entry name" value="GLYCEROPHOSPHORYL DIESTER PHOSPHODIESTERASE"/>
    <property type="match status" value="1"/>
</dbReference>
<evidence type="ECO:0000313" key="2">
    <source>
        <dbReference type="EMBL" id="MYM18493.1"/>
    </source>
</evidence>
<reference evidence="2 3" key="1">
    <citation type="submission" date="2020-01" db="EMBL/GenBank/DDBJ databases">
        <authorList>
            <person name="Deng T."/>
        </authorList>
    </citation>
    <scope>NUCLEOTIDE SEQUENCE [LARGE SCALE GENOMIC DNA]</scope>
    <source>
        <strain evidence="2 3">5221</strain>
    </source>
</reference>
<sequence length="264" mass="28149">MFAEYLEASGAERVPGADAPPWVIAHRGYSGVAPENTLAAVDAARALGVDLIEVDINLSADGTPIVIHDQTLSRTTGSHGTIAQLSDERISLADAGGWLGPGYAGQRVSPLRTVLAALRAHGGSLLLELKHDWSPGAVSRVAEEIIAAGMSDRTIVQSFSARTVGACRDLAPMVPRCLLRMVPKEGDLELAAELEAIGINVSMRGYGLRRELVEEAMRAGFGVFVFTVDTAREWERLLAARVHGLITNQPGRLQGYLAAKYEAV</sequence>